<protein>
    <submittedName>
        <fullName evidence="1">Uncharacterized protein</fullName>
    </submittedName>
</protein>
<dbReference type="Pfam" id="PF14223">
    <property type="entry name" value="Retrotran_gag_2"/>
    <property type="match status" value="1"/>
</dbReference>
<dbReference type="Proteomes" id="UP001420932">
    <property type="component" value="Unassembled WGS sequence"/>
</dbReference>
<accession>A0AAP0KWY1</accession>
<name>A0AAP0KWY1_9MAGN</name>
<organism evidence="1 2">
    <name type="scientific">Stephania yunnanensis</name>
    <dbReference type="NCBI Taxonomy" id="152371"/>
    <lineage>
        <taxon>Eukaryota</taxon>
        <taxon>Viridiplantae</taxon>
        <taxon>Streptophyta</taxon>
        <taxon>Embryophyta</taxon>
        <taxon>Tracheophyta</taxon>
        <taxon>Spermatophyta</taxon>
        <taxon>Magnoliopsida</taxon>
        <taxon>Ranunculales</taxon>
        <taxon>Menispermaceae</taxon>
        <taxon>Menispermoideae</taxon>
        <taxon>Cissampelideae</taxon>
        <taxon>Stephania</taxon>
    </lineage>
</organism>
<dbReference type="EMBL" id="JBBNAF010000003">
    <property type="protein sequence ID" value="KAK9160273.1"/>
    <property type="molecule type" value="Genomic_DNA"/>
</dbReference>
<gene>
    <name evidence="1" type="ORF">Syun_006614</name>
</gene>
<evidence type="ECO:0000313" key="1">
    <source>
        <dbReference type="EMBL" id="KAK9160273.1"/>
    </source>
</evidence>
<keyword evidence="2" id="KW-1185">Reference proteome</keyword>
<reference evidence="1 2" key="1">
    <citation type="submission" date="2024-01" db="EMBL/GenBank/DDBJ databases">
        <title>Genome assemblies of Stephania.</title>
        <authorList>
            <person name="Yang L."/>
        </authorList>
    </citation>
    <scope>NUCLEOTIDE SEQUENCE [LARGE SCALE GENOMIC DNA]</scope>
    <source>
        <strain evidence="1">YNDBR</strain>
        <tissue evidence="1">Leaf</tissue>
    </source>
</reference>
<comment type="caution">
    <text evidence="1">The sequence shown here is derived from an EMBL/GenBank/DDBJ whole genome shotgun (WGS) entry which is preliminary data.</text>
</comment>
<sequence length="72" mass="8642">MWNALKQRFETTFAIRLHQLTIKFETYIKLQHHLMKQHLRDMSNMICELNIAGHVQSDEQQIQAVIRLLPQN</sequence>
<evidence type="ECO:0000313" key="2">
    <source>
        <dbReference type="Proteomes" id="UP001420932"/>
    </source>
</evidence>
<proteinExistence type="predicted"/>
<dbReference type="AlphaFoldDB" id="A0AAP0KWY1"/>